<proteinExistence type="predicted"/>
<organism evidence="2 3">
    <name type="scientific">Sclerotinia trifoliorum</name>
    <dbReference type="NCBI Taxonomy" id="28548"/>
    <lineage>
        <taxon>Eukaryota</taxon>
        <taxon>Fungi</taxon>
        <taxon>Dikarya</taxon>
        <taxon>Ascomycota</taxon>
        <taxon>Pezizomycotina</taxon>
        <taxon>Leotiomycetes</taxon>
        <taxon>Helotiales</taxon>
        <taxon>Sclerotiniaceae</taxon>
        <taxon>Sclerotinia</taxon>
    </lineage>
</organism>
<accession>A0A8H2ZMC2</accession>
<feature type="compositionally biased region" description="Polar residues" evidence="1">
    <location>
        <begin position="427"/>
        <end position="455"/>
    </location>
</feature>
<feature type="compositionally biased region" description="Polar residues" evidence="1">
    <location>
        <begin position="239"/>
        <end position="248"/>
    </location>
</feature>
<dbReference type="Proteomes" id="UP000624404">
    <property type="component" value="Unassembled WGS sequence"/>
</dbReference>
<name>A0A8H2ZMC2_9HELO</name>
<feature type="compositionally biased region" description="Polar residues" evidence="1">
    <location>
        <begin position="97"/>
        <end position="119"/>
    </location>
</feature>
<evidence type="ECO:0000313" key="3">
    <source>
        <dbReference type="Proteomes" id="UP000624404"/>
    </source>
</evidence>
<dbReference type="OrthoDB" id="3532647at2759"/>
<dbReference type="AlphaFoldDB" id="A0A8H2ZMC2"/>
<keyword evidence="3" id="KW-1185">Reference proteome</keyword>
<comment type="caution">
    <text evidence="2">The sequence shown here is derived from an EMBL/GenBank/DDBJ whole genome shotgun (WGS) entry which is preliminary data.</text>
</comment>
<evidence type="ECO:0000313" key="2">
    <source>
        <dbReference type="EMBL" id="CAD6441746.1"/>
    </source>
</evidence>
<reference evidence="2" key="1">
    <citation type="submission" date="2020-10" db="EMBL/GenBank/DDBJ databases">
        <authorList>
            <person name="Kusch S."/>
        </authorList>
    </citation>
    <scope>NUCLEOTIDE SEQUENCE</scope>
    <source>
        <strain evidence="2">SwB9</strain>
    </source>
</reference>
<gene>
    <name evidence="2" type="ORF">SCLTRI_LOCUS1537</name>
</gene>
<evidence type="ECO:0000256" key="1">
    <source>
        <dbReference type="SAM" id="MobiDB-lite"/>
    </source>
</evidence>
<protein>
    <submittedName>
        <fullName evidence="2">6d49cac5-1c7a-4874-b4b8-2c0e78b7a88f</fullName>
    </submittedName>
</protein>
<feature type="region of interest" description="Disordered" evidence="1">
    <location>
        <begin position="239"/>
        <end position="262"/>
    </location>
</feature>
<sequence>MVGVKTWTDDEAWFVLKASEITKPNISSTQRNPRPIRYFTDKEIATLCKKNVPNIRHTPDAKGVKYIRGNKKAQFLSPSAPRPSQAVLAAIERLRHQCNTSSQHQDSTSGNKFTTPSNRSRGKLPQVQGMGAFAGPAPPGGPSGLEHPDLLISRTMNNQNGSRVGQIVPQQFQTMSAMNPSDFASSHQKMEGRGFHGPTNMFADEHISRDRCYALYNMEPLYFDRSYQQYGIHGNAAISDSGSQQQHGQAHRERALPTNVPNNSCARMHPQLEQTMNYGQQMGTPMQNDNGSPRIPQQMHPTTMCPLRGNQMGSEASIFEPQMQAYNYGVPAQPPYPPNYKGYTPGLQNLGGNEMMIPPGPTDVGRFTSPNGMPSYAQSNGGIMSHGGQYHGKDQLLAQQADVQFRGAPGATLEAMLDSKFKPPTSHGLSQTTINNPNFTTSDGLQQTTMNTPGSANDPADYFGTPAAMTPDSTEHASLAMDDSWDLSESDFNDLVDLNF</sequence>
<feature type="region of interest" description="Disordered" evidence="1">
    <location>
        <begin position="423"/>
        <end position="460"/>
    </location>
</feature>
<feature type="region of interest" description="Disordered" evidence="1">
    <location>
        <begin position="97"/>
        <end position="149"/>
    </location>
</feature>
<dbReference type="EMBL" id="CAJHIA010000007">
    <property type="protein sequence ID" value="CAD6441746.1"/>
    <property type="molecule type" value="Genomic_DNA"/>
</dbReference>